<proteinExistence type="inferred from homology"/>
<evidence type="ECO:0000256" key="5">
    <source>
        <dbReference type="ARBA" id="ARBA00023002"/>
    </source>
</evidence>
<dbReference type="PANTHER" id="PTHR13878:SF53">
    <property type="entry name" value="CYTOKININ DEHYDROGENASE 6"/>
    <property type="match status" value="1"/>
</dbReference>
<keyword evidence="3" id="KW-0285">Flavoprotein</keyword>
<comment type="caution">
    <text evidence="7">The sequence shown here is derived from an EMBL/GenBank/DDBJ whole genome shotgun (WGS) entry which is preliminary data.</text>
</comment>
<dbReference type="Gene3D" id="3.30.43.10">
    <property type="entry name" value="Uridine Diphospho-n-acetylenolpyruvylglucosamine Reductase, domain 2"/>
    <property type="match status" value="2"/>
</dbReference>
<evidence type="ECO:0000313" key="8">
    <source>
        <dbReference type="Proteomes" id="UP000316852"/>
    </source>
</evidence>
<keyword evidence="4" id="KW-0274">FAD</keyword>
<dbReference type="InterPro" id="IPR036318">
    <property type="entry name" value="FAD-bd_PCMH-like_sf"/>
</dbReference>
<evidence type="ECO:0000256" key="2">
    <source>
        <dbReference type="ARBA" id="ARBA00005466"/>
    </source>
</evidence>
<gene>
    <name evidence="7" type="ORF">E6K76_05055</name>
</gene>
<dbReference type="GO" id="GO:0019139">
    <property type="term" value="F:cytokinin dehydrogenase activity"/>
    <property type="evidence" value="ECO:0007669"/>
    <property type="project" value="InterPro"/>
</dbReference>
<dbReference type="Pfam" id="PF09265">
    <property type="entry name" value="Cytokin-bind"/>
    <property type="match status" value="1"/>
</dbReference>
<name>A0A538T756_UNCEI</name>
<dbReference type="SUPFAM" id="SSF56176">
    <property type="entry name" value="FAD-binding/transporter-associated domain-like"/>
    <property type="match status" value="1"/>
</dbReference>
<dbReference type="InterPro" id="IPR050432">
    <property type="entry name" value="FAD-linked_Oxidoreductases_BP"/>
</dbReference>
<dbReference type="SUPFAM" id="SSF55103">
    <property type="entry name" value="FAD-linked oxidases, C-terminal domain"/>
    <property type="match status" value="1"/>
</dbReference>
<dbReference type="InterPro" id="IPR016167">
    <property type="entry name" value="FAD-bd_PCMH_sub1"/>
</dbReference>
<dbReference type="Proteomes" id="UP000316852">
    <property type="component" value="Unassembled WGS sequence"/>
</dbReference>
<dbReference type="Gene3D" id="3.30.465.10">
    <property type="match status" value="1"/>
</dbReference>
<dbReference type="InterPro" id="IPR016166">
    <property type="entry name" value="FAD-bd_PCMH"/>
</dbReference>
<dbReference type="GO" id="GO:0071949">
    <property type="term" value="F:FAD binding"/>
    <property type="evidence" value="ECO:0007669"/>
    <property type="project" value="InterPro"/>
</dbReference>
<dbReference type="InterPro" id="IPR016170">
    <property type="entry name" value="Cytok_DH_C_sf"/>
</dbReference>
<comment type="cofactor">
    <cofactor evidence="1">
        <name>FAD</name>
        <dbReference type="ChEBI" id="CHEBI:57692"/>
    </cofactor>
</comment>
<dbReference type="InterPro" id="IPR016169">
    <property type="entry name" value="FAD-bd_PCMH_sub2"/>
</dbReference>
<organism evidence="7 8">
    <name type="scientific">Eiseniibacteriota bacterium</name>
    <dbReference type="NCBI Taxonomy" id="2212470"/>
    <lineage>
        <taxon>Bacteria</taxon>
        <taxon>Candidatus Eiseniibacteriota</taxon>
    </lineage>
</organism>
<keyword evidence="5" id="KW-0560">Oxidoreductase</keyword>
<dbReference type="InterPro" id="IPR006094">
    <property type="entry name" value="Oxid_FAD_bind_N"/>
</dbReference>
<dbReference type="GO" id="GO:0009690">
    <property type="term" value="P:cytokinin metabolic process"/>
    <property type="evidence" value="ECO:0007669"/>
    <property type="project" value="InterPro"/>
</dbReference>
<accession>A0A538T756</accession>
<evidence type="ECO:0000256" key="1">
    <source>
        <dbReference type="ARBA" id="ARBA00001974"/>
    </source>
</evidence>
<evidence type="ECO:0000256" key="3">
    <source>
        <dbReference type="ARBA" id="ARBA00022630"/>
    </source>
</evidence>
<dbReference type="PROSITE" id="PS51387">
    <property type="entry name" value="FAD_PCMH"/>
    <property type="match status" value="1"/>
</dbReference>
<dbReference type="PANTHER" id="PTHR13878">
    <property type="entry name" value="GULONOLACTONE OXIDASE"/>
    <property type="match status" value="1"/>
</dbReference>
<evidence type="ECO:0000313" key="7">
    <source>
        <dbReference type="EMBL" id="TMQ59437.1"/>
    </source>
</evidence>
<dbReference type="Gene3D" id="3.40.462.10">
    <property type="entry name" value="FAD-linked oxidases, C-terminal domain"/>
    <property type="match status" value="1"/>
</dbReference>
<dbReference type="InterPro" id="IPR015345">
    <property type="entry name" value="Cytokinin_DH_FAD/cytokin-bd"/>
</dbReference>
<feature type="domain" description="FAD-binding PCMH-type" evidence="6">
    <location>
        <begin position="74"/>
        <end position="247"/>
    </location>
</feature>
<dbReference type="AlphaFoldDB" id="A0A538T756"/>
<protein>
    <submittedName>
        <fullName evidence="7">FAD-binding protein</fullName>
    </submittedName>
</protein>
<dbReference type="InterPro" id="IPR016164">
    <property type="entry name" value="FAD-linked_Oxase-like_C"/>
</dbReference>
<dbReference type="EMBL" id="VBOW01000022">
    <property type="protein sequence ID" value="TMQ59437.1"/>
    <property type="molecule type" value="Genomic_DNA"/>
</dbReference>
<sequence>MGLGRADLEGPMRGAAACVFEADPVRYRLHRPFAKRSGAIVVDRLYQLLQNRIEGAVSTPDQFHPAQLTNFGNLHHWTPRFVVEPASARDVAAVVAFARDHGLTVSARGSAHSQSRLAISDGGILLSMPSMRRILDLDPSGRTVDVEGGVVWRDLVRHLAPRNLVPPVLTNNLSVTVGGTLAIAGLGLTSFKYGTQGDNVQELDVVTGTGEKVTCDRRRSPDLFWGSLAGLGQAGIITRARLDLRKAKPMTRTYYLLYDDLRGFLEDAKLAMESGWWDHLESWASPCPQGTKPVAGRRQVFARWFYPFHLTVEFDPENPPDDAKLLRGLKPFDRLYTDDVPTIDFLERMIPVFDLWKQGGTWKHVHAWVETVLPWERAADCIESVLPDLPPSVLVGGHVLLWPAKGKSSRSRFFMRPPGEDLMGFGVLPAIPPRFWEQARPMLDNLSRLTELMGGKRYLSGYIDWDEDRWREHFGDQWEPYCALKRKYDPDSLLNPGFVPFPAARPAGSPASD</sequence>
<evidence type="ECO:0000259" key="6">
    <source>
        <dbReference type="PROSITE" id="PS51387"/>
    </source>
</evidence>
<dbReference type="Pfam" id="PF01565">
    <property type="entry name" value="FAD_binding_4"/>
    <property type="match status" value="1"/>
</dbReference>
<evidence type="ECO:0000256" key="4">
    <source>
        <dbReference type="ARBA" id="ARBA00022827"/>
    </source>
</evidence>
<reference evidence="7 8" key="1">
    <citation type="journal article" date="2019" name="Nat. Microbiol.">
        <title>Mediterranean grassland soil C-N compound turnover is dependent on rainfall and depth, and is mediated by genomically divergent microorganisms.</title>
        <authorList>
            <person name="Diamond S."/>
            <person name="Andeer P.F."/>
            <person name="Li Z."/>
            <person name="Crits-Christoph A."/>
            <person name="Burstein D."/>
            <person name="Anantharaman K."/>
            <person name="Lane K.R."/>
            <person name="Thomas B.C."/>
            <person name="Pan C."/>
            <person name="Northen T.R."/>
            <person name="Banfield J.F."/>
        </authorList>
    </citation>
    <scope>NUCLEOTIDE SEQUENCE [LARGE SCALE GENOMIC DNA]</scope>
    <source>
        <strain evidence="7">WS_6</strain>
    </source>
</reference>
<comment type="similarity">
    <text evidence="2">Belongs to the oxygen-dependent FAD-linked oxidoreductase family.</text>
</comment>